<evidence type="ECO:0000256" key="3">
    <source>
        <dbReference type="ARBA" id="ARBA00015195"/>
    </source>
</evidence>
<keyword evidence="5 12" id="KW-0132">Cell division</keyword>
<dbReference type="AlphaFoldDB" id="A0A1Y1Q9K9"/>
<comment type="function">
    <text evidence="9">Activator of cell division through the inhibition of FtsZ GTPase activity, therefore promoting FtsZ assembly into bundles of protofilaments necessary for the formation of the division Z ring. It is recruited early at mid-cell but it is not essential for cell division.</text>
</comment>
<comment type="caution">
    <text evidence="12">The sequence shown here is derived from an EMBL/GenBank/DDBJ whole genome shotgun (WGS) entry which is preliminary data.</text>
</comment>
<dbReference type="GO" id="GO:0000917">
    <property type="term" value="P:division septum assembly"/>
    <property type="evidence" value="ECO:0007669"/>
    <property type="project" value="UniProtKB-KW"/>
</dbReference>
<reference evidence="12 13" key="1">
    <citation type="submission" date="2017-01" db="EMBL/GenBank/DDBJ databases">
        <title>Novel large sulfur bacteria in the metagenomes of groundwater-fed chemosynthetic microbial mats in the Lake Huron basin.</title>
        <authorList>
            <person name="Sharrar A.M."/>
            <person name="Flood B.E."/>
            <person name="Bailey J.V."/>
            <person name="Jones D.S."/>
            <person name="Biddanda B."/>
            <person name="Ruberg S.A."/>
            <person name="Marcus D.N."/>
            <person name="Dick G.J."/>
        </authorList>
    </citation>
    <scope>NUCLEOTIDE SEQUENCE [LARGE SCALE GENOMIC DNA]</scope>
    <source>
        <strain evidence="12">A8</strain>
    </source>
</reference>
<organism evidence="12 13">
    <name type="scientific">Thiothrix lacustris</name>
    <dbReference type="NCBI Taxonomy" id="525917"/>
    <lineage>
        <taxon>Bacteria</taxon>
        <taxon>Pseudomonadati</taxon>
        <taxon>Pseudomonadota</taxon>
        <taxon>Gammaproteobacteria</taxon>
        <taxon>Thiotrichales</taxon>
        <taxon>Thiotrichaceae</taxon>
        <taxon>Thiothrix</taxon>
    </lineage>
</organism>
<accession>A0A1Y1Q9K9</accession>
<dbReference type="GO" id="GO:0030428">
    <property type="term" value="C:cell septum"/>
    <property type="evidence" value="ECO:0007669"/>
    <property type="project" value="TreeGrafter"/>
</dbReference>
<dbReference type="GO" id="GO:0005829">
    <property type="term" value="C:cytosol"/>
    <property type="evidence" value="ECO:0007669"/>
    <property type="project" value="TreeGrafter"/>
</dbReference>
<dbReference type="InterPro" id="IPR042233">
    <property type="entry name" value="Cell_div_ZapA_N"/>
</dbReference>
<evidence type="ECO:0000256" key="10">
    <source>
        <dbReference type="ARBA" id="ARBA00026068"/>
    </source>
</evidence>
<evidence type="ECO:0000313" key="12">
    <source>
        <dbReference type="EMBL" id="OQX00399.1"/>
    </source>
</evidence>
<evidence type="ECO:0000256" key="8">
    <source>
        <dbReference type="ARBA" id="ARBA00023306"/>
    </source>
</evidence>
<dbReference type="InterPro" id="IPR036192">
    <property type="entry name" value="Cell_div_ZapA-like_sf"/>
</dbReference>
<dbReference type="GO" id="GO:0032153">
    <property type="term" value="C:cell division site"/>
    <property type="evidence" value="ECO:0007669"/>
    <property type="project" value="TreeGrafter"/>
</dbReference>
<dbReference type="Gene3D" id="3.30.160.880">
    <property type="entry name" value="Cell division protein ZapA protomer, N-terminal domain"/>
    <property type="match status" value="1"/>
</dbReference>
<gene>
    <name evidence="12" type="ORF">BWK73_48515</name>
</gene>
<evidence type="ECO:0000256" key="6">
    <source>
        <dbReference type="ARBA" id="ARBA00023054"/>
    </source>
</evidence>
<sequence length="105" mass="11916">MEKYIKPVTVRILDKDYVVACPEGEQDALIASSRRVDREMRKVRDSGKVLGTDRIAVMVALNLAHELMHCNRQGSATTQANDADTLEKLQQLQQRIDSLLEKHKL</sequence>
<protein>
    <recommendedName>
        <fullName evidence="3">Cell division protein ZapA</fullName>
    </recommendedName>
    <alternativeName>
        <fullName evidence="11">Z ring-associated protein ZapA</fullName>
    </alternativeName>
</protein>
<dbReference type="PANTHER" id="PTHR34981:SF1">
    <property type="entry name" value="CELL DIVISION PROTEIN ZAPA"/>
    <property type="match status" value="1"/>
</dbReference>
<comment type="similarity">
    <text evidence="2">Belongs to the ZapA family. Type 1 subfamily.</text>
</comment>
<dbReference type="PANTHER" id="PTHR34981">
    <property type="entry name" value="CELL DIVISION PROTEIN ZAPA"/>
    <property type="match status" value="1"/>
</dbReference>
<keyword evidence="7" id="KW-0717">Septation</keyword>
<dbReference type="Pfam" id="PF05164">
    <property type="entry name" value="ZapA"/>
    <property type="match status" value="1"/>
</dbReference>
<evidence type="ECO:0000256" key="2">
    <source>
        <dbReference type="ARBA" id="ARBA00010074"/>
    </source>
</evidence>
<evidence type="ECO:0000256" key="1">
    <source>
        <dbReference type="ARBA" id="ARBA00004496"/>
    </source>
</evidence>
<dbReference type="EMBL" id="MTEJ01000647">
    <property type="protein sequence ID" value="OQX00399.1"/>
    <property type="molecule type" value="Genomic_DNA"/>
</dbReference>
<evidence type="ECO:0000256" key="4">
    <source>
        <dbReference type="ARBA" id="ARBA00022490"/>
    </source>
</evidence>
<dbReference type="GO" id="GO:0000921">
    <property type="term" value="P:septin ring assembly"/>
    <property type="evidence" value="ECO:0007669"/>
    <property type="project" value="TreeGrafter"/>
</dbReference>
<keyword evidence="8" id="KW-0131">Cell cycle</keyword>
<dbReference type="GO" id="GO:0043093">
    <property type="term" value="P:FtsZ-dependent cytokinesis"/>
    <property type="evidence" value="ECO:0007669"/>
    <property type="project" value="TreeGrafter"/>
</dbReference>
<comment type="subunit">
    <text evidence="10">Homodimer. Interacts with FtsZ.</text>
</comment>
<evidence type="ECO:0000313" key="13">
    <source>
        <dbReference type="Proteomes" id="UP000192491"/>
    </source>
</evidence>
<comment type="subcellular location">
    <subcellularLocation>
        <location evidence="1">Cytoplasm</location>
    </subcellularLocation>
</comment>
<proteinExistence type="inferred from homology"/>
<keyword evidence="4" id="KW-0963">Cytoplasm</keyword>
<evidence type="ECO:0000256" key="7">
    <source>
        <dbReference type="ARBA" id="ARBA00023210"/>
    </source>
</evidence>
<evidence type="ECO:0000256" key="5">
    <source>
        <dbReference type="ARBA" id="ARBA00022618"/>
    </source>
</evidence>
<dbReference type="InterPro" id="IPR007838">
    <property type="entry name" value="Cell_div_ZapA-like"/>
</dbReference>
<dbReference type="Proteomes" id="UP000192491">
    <property type="component" value="Unassembled WGS sequence"/>
</dbReference>
<dbReference type="Gene3D" id="1.20.5.50">
    <property type="match status" value="1"/>
</dbReference>
<evidence type="ECO:0000256" key="9">
    <source>
        <dbReference type="ARBA" id="ARBA00024910"/>
    </source>
</evidence>
<keyword evidence="6" id="KW-0175">Coiled coil</keyword>
<name>A0A1Y1Q9K9_9GAMM</name>
<dbReference type="SUPFAM" id="SSF102829">
    <property type="entry name" value="Cell division protein ZapA-like"/>
    <property type="match status" value="1"/>
</dbReference>
<evidence type="ECO:0000256" key="11">
    <source>
        <dbReference type="ARBA" id="ARBA00033158"/>
    </source>
</evidence>